<comment type="caution">
    <text evidence="1">The sequence shown here is derived from an EMBL/GenBank/DDBJ whole genome shotgun (WGS) entry which is preliminary data.</text>
</comment>
<dbReference type="EMBL" id="QNVY02000009">
    <property type="protein sequence ID" value="RYJ50585.1"/>
    <property type="molecule type" value="Genomic_DNA"/>
</dbReference>
<gene>
    <name evidence="1" type="ORF">DR871_016150</name>
</gene>
<evidence type="ECO:0000313" key="2">
    <source>
        <dbReference type="Proteomes" id="UP000253235"/>
    </source>
</evidence>
<reference evidence="1 2" key="1">
    <citation type="submission" date="2019-01" db="EMBL/GenBank/DDBJ databases">
        <title>Flavobacterium sp. nov. isolated from arctic soil.</title>
        <authorList>
            <person name="Kim D.-U."/>
        </authorList>
    </citation>
    <scope>NUCLEOTIDE SEQUENCE [LARGE SCALE GENOMIC DNA]</scope>
    <source>
        <strain evidence="1 2">Kopri-42</strain>
    </source>
</reference>
<proteinExistence type="predicted"/>
<dbReference type="RefSeq" id="WP_113667232.1">
    <property type="nucleotide sequence ID" value="NZ_QNVY02000009.1"/>
</dbReference>
<dbReference type="OrthoDB" id="791936at2"/>
<protein>
    <submittedName>
        <fullName evidence="1">Uncharacterized protein</fullName>
    </submittedName>
</protein>
<keyword evidence="2" id="KW-1185">Reference proteome</keyword>
<accession>A0A482TD92</accession>
<evidence type="ECO:0000313" key="1">
    <source>
        <dbReference type="EMBL" id="RYJ50585.1"/>
    </source>
</evidence>
<dbReference type="Proteomes" id="UP000253235">
    <property type="component" value="Unassembled WGS sequence"/>
</dbReference>
<name>A0A482TD92_9FLAO</name>
<dbReference type="AlphaFoldDB" id="A0A482TD92"/>
<organism evidence="1 2">
    <name type="scientific">Flavobacterium petrolei</name>
    <dbReference type="NCBI Taxonomy" id="2259594"/>
    <lineage>
        <taxon>Bacteria</taxon>
        <taxon>Pseudomonadati</taxon>
        <taxon>Bacteroidota</taxon>
        <taxon>Flavobacteriia</taxon>
        <taxon>Flavobacteriales</taxon>
        <taxon>Flavobacteriaceae</taxon>
        <taxon>Flavobacterium</taxon>
    </lineage>
</organism>
<sequence length="184" mass="21521">MGKFYIYNSNIEDKKYKNATIIFNPSIEFDFNSLKNMLSEHFRDFYQTNALVFIHCSTSISPEMLIKDNIDKIFKSIPKVEEHYLIENIFYVSYEKSTFNFSRKDKFLKDNFKEIINQGLANIFIRNGGLVESNGVSHHYVFPSGKHSSKFLRTANVLVKKSEIDFIVQIPVILTTQFQFKVTT</sequence>